<accession>A0A101M8A8</accession>
<dbReference type="STRING" id="48697.A0A101M8A8"/>
<dbReference type="SUPFAM" id="SSF103473">
    <property type="entry name" value="MFS general substrate transporter"/>
    <property type="match status" value="1"/>
</dbReference>
<dbReference type="OrthoDB" id="4509712at2759"/>
<dbReference type="InterPro" id="IPR036259">
    <property type="entry name" value="MFS_trans_sf"/>
</dbReference>
<evidence type="ECO:0008006" key="9">
    <source>
        <dbReference type="Google" id="ProtNLM"/>
    </source>
</evidence>
<keyword evidence="3 6" id="KW-1133">Transmembrane helix</keyword>
<feature type="region of interest" description="Disordered" evidence="5">
    <location>
        <begin position="1"/>
        <end position="25"/>
    </location>
</feature>
<protein>
    <recommendedName>
        <fullName evidence="9">Major facilitator superfamily (MFS) profile domain-containing protein</fullName>
    </recommendedName>
</protein>
<evidence type="ECO:0000256" key="6">
    <source>
        <dbReference type="SAM" id="Phobius"/>
    </source>
</evidence>
<sequence>MSNNESKAPADASDVEDGYTYNGLGTEDDPFVVEFQKDDPNNPMNWSESRKWFIAAIATFSVFAVTFTSSAYSVSANELLQDFDISTEVFIVGLSLFVLGFAIGPAVWGPL</sequence>
<evidence type="ECO:0000256" key="3">
    <source>
        <dbReference type="ARBA" id="ARBA00022989"/>
    </source>
</evidence>
<evidence type="ECO:0000256" key="2">
    <source>
        <dbReference type="ARBA" id="ARBA00022692"/>
    </source>
</evidence>
<organism evidence="7 8">
    <name type="scientific">Penicillium freii</name>
    <dbReference type="NCBI Taxonomy" id="48697"/>
    <lineage>
        <taxon>Eukaryota</taxon>
        <taxon>Fungi</taxon>
        <taxon>Dikarya</taxon>
        <taxon>Ascomycota</taxon>
        <taxon>Pezizomycotina</taxon>
        <taxon>Eurotiomycetes</taxon>
        <taxon>Eurotiomycetidae</taxon>
        <taxon>Eurotiales</taxon>
        <taxon>Aspergillaceae</taxon>
        <taxon>Penicillium</taxon>
    </lineage>
</organism>
<feature type="transmembrane region" description="Helical" evidence="6">
    <location>
        <begin position="89"/>
        <end position="108"/>
    </location>
</feature>
<evidence type="ECO:0000256" key="4">
    <source>
        <dbReference type="ARBA" id="ARBA00023136"/>
    </source>
</evidence>
<dbReference type="GO" id="GO:0022857">
    <property type="term" value="F:transmembrane transporter activity"/>
    <property type="evidence" value="ECO:0007669"/>
    <property type="project" value="TreeGrafter"/>
</dbReference>
<proteinExistence type="predicted"/>
<gene>
    <name evidence="7" type="ORF">ACN42_g11371</name>
</gene>
<comment type="subcellular location">
    <subcellularLocation>
        <location evidence="1">Membrane</location>
        <topology evidence="1">Multi-pass membrane protein</topology>
    </subcellularLocation>
</comment>
<evidence type="ECO:0000313" key="7">
    <source>
        <dbReference type="EMBL" id="KUM55864.1"/>
    </source>
</evidence>
<dbReference type="Proteomes" id="UP000055045">
    <property type="component" value="Unassembled WGS sequence"/>
</dbReference>
<dbReference type="PANTHER" id="PTHR23502">
    <property type="entry name" value="MAJOR FACILITATOR SUPERFAMILY"/>
    <property type="match status" value="1"/>
</dbReference>
<name>A0A101M8A8_PENFR</name>
<evidence type="ECO:0000256" key="5">
    <source>
        <dbReference type="SAM" id="MobiDB-lite"/>
    </source>
</evidence>
<reference evidence="7 8" key="1">
    <citation type="submission" date="2015-10" db="EMBL/GenBank/DDBJ databases">
        <title>Genome sequencing of Penicillium freii.</title>
        <authorList>
            <person name="Nguyen H.D."/>
            <person name="Visagie C.M."/>
            <person name="Seifert K.A."/>
        </authorList>
    </citation>
    <scope>NUCLEOTIDE SEQUENCE [LARGE SCALE GENOMIC DNA]</scope>
    <source>
        <strain evidence="7 8">DAOM 242723</strain>
    </source>
</reference>
<dbReference type="GO" id="GO:0005886">
    <property type="term" value="C:plasma membrane"/>
    <property type="evidence" value="ECO:0007669"/>
    <property type="project" value="TreeGrafter"/>
</dbReference>
<dbReference type="Gene3D" id="1.20.1250.20">
    <property type="entry name" value="MFS general substrate transporter like domains"/>
    <property type="match status" value="1"/>
</dbReference>
<evidence type="ECO:0000256" key="1">
    <source>
        <dbReference type="ARBA" id="ARBA00004141"/>
    </source>
</evidence>
<dbReference type="AlphaFoldDB" id="A0A101M8A8"/>
<dbReference type="EMBL" id="LLXE01000613">
    <property type="protein sequence ID" value="KUM55864.1"/>
    <property type="molecule type" value="Genomic_DNA"/>
</dbReference>
<comment type="caution">
    <text evidence="7">The sequence shown here is derived from an EMBL/GenBank/DDBJ whole genome shotgun (WGS) entry which is preliminary data.</text>
</comment>
<keyword evidence="4 6" id="KW-0472">Membrane</keyword>
<dbReference type="PANTHER" id="PTHR23502:SF158">
    <property type="entry name" value="MULTIDRUG TRANSPORTER, PUTATIVE (AFU_ORTHOLOGUE AFUA_3G01890)-RELATED"/>
    <property type="match status" value="1"/>
</dbReference>
<evidence type="ECO:0000313" key="8">
    <source>
        <dbReference type="Proteomes" id="UP000055045"/>
    </source>
</evidence>
<feature type="transmembrane region" description="Helical" evidence="6">
    <location>
        <begin position="52"/>
        <end position="74"/>
    </location>
</feature>
<keyword evidence="2 6" id="KW-0812">Transmembrane</keyword>
<keyword evidence="8" id="KW-1185">Reference proteome</keyword>